<dbReference type="InterPro" id="IPR017517">
    <property type="entry name" value="Maleyloyr_isom"/>
</dbReference>
<dbReference type="InterPro" id="IPR024344">
    <property type="entry name" value="MDMPI_metal-binding"/>
</dbReference>
<dbReference type="NCBIfam" id="TIGR03086">
    <property type="entry name" value="TIGR03086 family metal-binding protein"/>
    <property type="match status" value="1"/>
</dbReference>
<comment type="caution">
    <text evidence="2">The sequence shown here is derived from an EMBL/GenBank/DDBJ whole genome shotgun (WGS) entry which is preliminary data.</text>
</comment>
<dbReference type="STRING" id="1522368.IN07_15960"/>
<dbReference type="NCBIfam" id="TIGR03083">
    <property type="entry name" value="maleylpyruvate isomerase family mycothiol-dependent enzyme"/>
    <property type="match status" value="1"/>
</dbReference>
<evidence type="ECO:0000313" key="3">
    <source>
        <dbReference type="Proteomes" id="UP000029713"/>
    </source>
</evidence>
<sequence length="190" mass="19500">MRAASDLAATALAAVRPEQLTAPTPCGDYDVRALVDHLAWAALLSQRSATGMPLEQDGSSLRPAPFLDGVPVEQWAAAVPVELDTAADAWADRAAWEGETLLGTTPMPAGVVGPLMLAEFAVHGWDLARAIGAGYDVPAGLGEAVLAAVEPLAPMGRDGGWYGAAVPVPADAPAFDRALGLAGRDPGWRA</sequence>
<dbReference type="SUPFAM" id="SSF109854">
    <property type="entry name" value="DinB/YfiT-like putative metalloenzymes"/>
    <property type="match status" value="1"/>
</dbReference>
<reference evidence="2 3" key="1">
    <citation type="submission" date="2014-07" db="EMBL/GenBank/DDBJ databases">
        <title>Biosystematic studies on Modestobacter strains isolated from extreme hyper-arid desert soil and from historic building.</title>
        <authorList>
            <person name="Bukarasam K."/>
            <person name="Bull A."/>
            <person name="Girard G."/>
            <person name="van Wezel G."/>
            <person name="Goodfellow M."/>
        </authorList>
    </citation>
    <scope>NUCLEOTIDE SEQUENCE [LARGE SCALE GENOMIC DNA]</scope>
    <source>
        <strain evidence="2 3">KNN45-2b</strain>
    </source>
</reference>
<proteinExistence type="predicted"/>
<name>A0A098Y3Z8_9ACTN</name>
<dbReference type="EMBL" id="JPMX01000075">
    <property type="protein sequence ID" value="KGH45603.1"/>
    <property type="molecule type" value="Genomic_DNA"/>
</dbReference>
<accession>A0A098Y3Z8</accession>
<protein>
    <recommendedName>
        <fullName evidence="1">Mycothiol-dependent maleylpyruvate isomerase metal-binding domain-containing protein</fullName>
    </recommendedName>
</protein>
<dbReference type="InterPro" id="IPR034660">
    <property type="entry name" value="DinB/YfiT-like"/>
</dbReference>
<dbReference type="Proteomes" id="UP000029713">
    <property type="component" value="Unassembled WGS sequence"/>
</dbReference>
<dbReference type="Gene3D" id="1.20.120.450">
    <property type="entry name" value="dinb family like domain"/>
    <property type="match status" value="1"/>
</dbReference>
<dbReference type="Pfam" id="PF11716">
    <property type="entry name" value="MDMPI_N"/>
    <property type="match status" value="1"/>
</dbReference>
<dbReference type="InterPro" id="IPR017520">
    <property type="entry name" value="CHP03086"/>
</dbReference>
<gene>
    <name evidence="2" type="ORF">IN07_15960</name>
</gene>
<evidence type="ECO:0000313" key="2">
    <source>
        <dbReference type="EMBL" id="KGH45603.1"/>
    </source>
</evidence>
<feature type="domain" description="Mycothiol-dependent maleylpyruvate isomerase metal-binding" evidence="1">
    <location>
        <begin position="2"/>
        <end position="128"/>
    </location>
</feature>
<keyword evidence="3" id="KW-1185">Reference proteome</keyword>
<evidence type="ECO:0000259" key="1">
    <source>
        <dbReference type="Pfam" id="PF11716"/>
    </source>
</evidence>
<dbReference type="GO" id="GO:0046872">
    <property type="term" value="F:metal ion binding"/>
    <property type="evidence" value="ECO:0007669"/>
    <property type="project" value="InterPro"/>
</dbReference>
<dbReference type="AlphaFoldDB" id="A0A098Y3Z8"/>
<organism evidence="2 3">
    <name type="scientific">Modestobacter caceresii</name>
    <dbReference type="NCBI Taxonomy" id="1522368"/>
    <lineage>
        <taxon>Bacteria</taxon>
        <taxon>Bacillati</taxon>
        <taxon>Actinomycetota</taxon>
        <taxon>Actinomycetes</taxon>
        <taxon>Geodermatophilales</taxon>
        <taxon>Geodermatophilaceae</taxon>
        <taxon>Modestobacter</taxon>
    </lineage>
</organism>